<dbReference type="GO" id="GO:0043565">
    <property type="term" value="F:sequence-specific DNA binding"/>
    <property type="evidence" value="ECO:0007669"/>
    <property type="project" value="InterPro"/>
</dbReference>
<dbReference type="EMBL" id="VUNG01000044">
    <property type="protein sequence ID" value="MST85630.1"/>
    <property type="molecule type" value="Genomic_DNA"/>
</dbReference>
<keyword evidence="2" id="KW-0238">DNA-binding</keyword>
<dbReference type="GO" id="GO:0003700">
    <property type="term" value="F:DNA-binding transcription factor activity"/>
    <property type="evidence" value="ECO:0007669"/>
    <property type="project" value="InterPro"/>
</dbReference>
<dbReference type="PANTHER" id="PTHR43280:SF32">
    <property type="entry name" value="TRANSCRIPTIONAL REGULATORY PROTEIN"/>
    <property type="match status" value="1"/>
</dbReference>
<keyword evidence="6" id="KW-1185">Reference proteome</keyword>
<evidence type="ECO:0000313" key="6">
    <source>
        <dbReference type="Proteomes" id="UP000438914"/>
    </source>
</evidence>
<keyword evidence="3" id="KW-0804">Transcription</keyword>
<dbReference type="InterPro" id="IPR018060">
    <property type="entry name" value="HTH_AraC"/>
</dbReference>
<dbReference type="InterPro" id="IPR037923">
    <property type="entry name" value="HTH-like"/>
</dbReference>
<keyword evidence="1" id="KW-0805">Transcription regulation</keyword>
<gene>
    <name evidence="5" type="ORF">FYJ73_13320</name>
</gene>
<sequence>MEENVTFRDFYLPVSFFRIIFVRTMKRIPLYKFFKHKYGQELLVDVVNLDKMKPDIHRTPVYRETFYSLLLITSGSEAVTINNHAATVSRGHVLTSIPGEIWAMCADSKLEALNLIFEEEFLLDFFSDTHFLDHFRYLQADRPSPFLILDDKLNERLLQLYLDMQREIHRPEQDQHILRAMLYEALMLLSRTRFMEETKKETDTNEAVNANRYIDGFRSLVEEHYKEEHGVVFYADRLFITTNYLNKLVRSSLGVSTKQYILSRIMQEACNLLRYTSLSVQDIAAQLHFETATYFTRIFYNYKKQTPLNYRNNAK</sequence>
<dbReference type="SMART" id="SM00342">
    <property type="entry name" value="HTH_ARAC"/>
    <property type="match status" value="1"/>
</dbReference>
<evidence type="ECO:0000313" key="5">
    <source>
        <dbReference type="EMBL" id="MST85630.1"/>
    </source>
</evidence>
<reference evidence="5 6" key="1">
    <citation type="submission" date="2019-08" db="EMBL/GenBank/DDBJ databases">
        <title>In-depth cultivation of the pig gut microbiome towards novel bacterial diversity and tailored functional studies.</title>
        <authorList>
            <person name="Wylensek D."/>
            <person name="Hitch T.C.A."/>
            <person name="Clavel T."/>
        </authorList>
    </citation>
    <scope>NUCLEOTIDE SEQUENCE [LARGE SCALE GENOMIC DNA]</scope>
    <source>
        <strain evidence="5 6">LKV-178-WT-2A</strain>
    </source>
</reference>
<dbReference type="InterPro" id="IPR009057">
    <property type="entry name" value="Homeodomain-like_sf"/>
</dbReference>
<protein>
    <submittedName>
        <fullName evidence="5">Helix-turn-helix domain-containing protein</fullName>
    </submittedName>
</protein>
<dbReference type="Gene3D" id="1.10.10.60">
    <property type="entry name" value="Homeodomain-like"/>
    <property type="match status" value="1"/>
</dbReference>
<dbReference type="AlphaFoldDB" id="A0A7K0KJH4"/>
<dbReference type="PANTHER" id="PTHR43280">
    <property type="entry name" value="ARAC-FAMILY TRANSCRIPTIONAL REGULATOR"/>
    <property type="match status" value="1"/>
</dbReference>
<accession>A0A7K0KJH4</accession>
<name>A0A7K0KJH4_9BACT</name>
<dbReference type="PROSITE" id="PS01124">
    <property type="entry name" value="HTH_ARAC_FAMILY_2"/>
    <property type="match status" value="1"/>
</dbReference>
<dbReference type="InterPro" id="IPR003313">
    <property type="entry name" value="AraC-bd"/>
</dbReference>
<proteinExistence type="predicted"/>
<feature type="domain" description="HTH araC/xylS-type" evidence="4">
    <location>
        <begin position="215"/>
        <end position="313"/>
    </location>
</feature>
<organism evidence="5 6">
    <name type="scientific">Hallella mizrahii</name>
    <dbReference type="NCBI Taxonomy" id="2606637"/>
    <lineage>
        <taxon>Bacteria</taxon>
        <taxon>Pseudomonadati</taxon>
        <taxon>Bacteroidota</taxon>
        <taxon>Bacteroidia</taxon>
        <taxon>Bacteroidales</taxon>
        <taxon>Prevotellaceae</taxon>
        <taxon>Hallella</taxon>
    </lineage>
</organism>
<dbReference type="SUPFAM" id="SSF51215">
    <property type="entry name" value="Regulatory protein AraC"/>
    <property type="match status" value="1"/>
</dbReference>
<dbReference type="Pfam" id="PF12833">
    <property type="entry name" value="HTH_18"/>
    <property type="match status" value="1"/>
</dbReference>
<evidence type="ECO:0000256" key="2">
    <source>
        <dbReference type="ARBA" id="ARBA00023125"/>
    </source>
</evidence>
<evidence type="ECO:0000256" key="1">
    <source>
        <dbReference type="ARBA" id="ARBA00023015"/>
    </source>
</evidence>
<dbReference type="SUPFAM" id="SSF46689">
    <property type="entry name" value="Homeodomain-like"/>
    <property type="match status" value="1"/>
</dbReference>
<evidence type="ECO:0000256" key="3">
    <source>
        <dbReference type="ARBA" id="ARBA00023163"/>
    </source>
</evidence>
<dbReference type="Proteomes" id="UP000438914">
    <property type="component" value="Unassembled WGS sequence"/>
</dbReference>
<dbReference type="Pfam" id="PF02311">
    <property type="entry name" value="AraC_binding"/>
    <property type="match status" value="1"/>
</dbReference>
<comment type="caution">
    <text evidence="5">The sequence shown here is derived from an EMBL/GenBank/DDBJ whole genome shotgun (WGS) entry which is preliminary data.</text>
</comment>
<evidence type="ECO:0000259" key="4">
    <source>
        <dbReference type="PROSITE" id="PS01124"/>
    </source>
</evidence>